<reference evidence="2" key="1">
    <citation type="submission" date="2019-12" db="EMBL/GenBank/DDBJ databases">
        <title>Genome sequencing and annotation of Brassica cretica.</title>
        <authorList>
            <person name="Studholme D.J."/>
            <person name="Sarris P.F."/>
        </authorList>
    </citation>
    <scope>NUCLEOTIDE SEQUENCE</scope>
    <source>
        <strain evidence="2">PFS-102/07</strain>
        <tissue evidence="2">Leaf</tissue>
    </source>
</reference>
<comment type="caution">
    <text evidence="2">The sequence shown here is derived from an EMBL/GenBank/DDBJ whole genome shotgun (WGS) entry which is preliminary data.</text>
</comment>
<evidence type="ECO:0000313" key="2">
    <source>
        <dbReference type="EMBL" id="KAF2573381.1"/>
    </source>
</evidence>
<organism evidence="2">
    <name type="scientific">Brassica cretica</name>
    <name type="common">Mustard</name>
    <dbReference type="NCBI Taxonomy" id="69181"/>
    <lineage>
        <taxon>Eukaryota</taxon>
        <taxon>Viridiplantae</taxon>
        <taxon>Streptophyta</taxon>
        <taxon>Embryophyta</taxon>
        <taxon>Tracheophyta</taxon>
        <taxon>Spermatophyta</taxon>
        <taxon>Magnoliopsida</taxon>
        <taxon>eudicotyledons</taxon>
        <taxon>Gunneridae</taxon>
        <taxon>Pentapetalae</taxon>
        <taxon>rosids</taxon>
        <taxon>malvids</taxon>
        <taxon>Brassicales</taxon>
        <taxon>Brassicaceae</taxon>
        <taxon>Brassiceae</taxon>
        <taxon>Brassica</taxon>
    </lineage>
</organism>
<feature type="region of interest" description="Disordered" evidence="1">
    <location>
        <begin position="92"/>
        <end position="155"/>
    </location>
</feature>
<feature type="compositionally biased region" description="Polar residues" evidence="1">
    <location>
        <begin position="99"/>
        <end position="154"/>
    </location>
</feature>
<protein>
    <submittedName>
        <fullName evidence="2">Uncharacterized protein</fullName>
    </submittedName>
</protein>
<dbReference type="EMBL" id="QGKY02001015">
    <property type="protein sequence ID" value="KAF2573381.1"/>
    <property type="molecule type" value="Genomic_DNA"/>
</dbReference>
<dbReference type="PANTHER" id="PTHR33240">
    <property type="entry name" value="OS08G0508500 PROTEIN"/>
    <property type="match status" value="1"/>
</dbReference>
<sequence>MTKVITPHHNALVISLTVMNLLVKRMLVDNRDSTNMIFLDIYNDLGLHKDIMTRKATPQVSFNRKVKNALDEVTLHVYTEGRNMSTKFMNRDSSYKELSPTQEQQQQESNTKLQNQQKPNDLSSQGFRQPETNPTVQIQDKPVNNTSAKFQLNQRRSHRRIYQTLKTALLKNCDDQLH</sequence>
<name>A0A8S9ITW7_BRACR</name>
<gene>
    <name evidence="2" type="ORF">F2Q70_00004461</name>
</gene>
<evidence type="ECO:0000256" key="1">
    <source>
        <dbReference type="SAM" id="MobiDB-lite"/>
    </source>
</evidence>
<dbReference type="PANTHER" id="PTHR33240:SF8">
    <property type="entry name" value="OS03G0439900 PROTEIN"/>
    <property type="match status" value="1"/>
</dbReference>
<accession>A0A8S9ITW7</accession>
<proteinExistence type="predicted"/>
<dbReference type="AlphaFoldDB" id="A0A8S9ITW7"/>